<accession>A0ACB7XNT0</accession>
<sequence length="363" mass="40400">MAIDGGGESSTDTSYDRLQELKAFDQSKTGVKGLVDAGIKNIPKIFVRPTDDFAADYPISQTHFTIPVIDLQSLGSITVDGVRRASEALGFFQVVNHGVPERVLEEMLTAARGFHEMENEVKVGFYTREVEGRVKFVSNFDLYQSRFANWRDTLVCAMGPAPVDPLELPEVCREITMEYSKHIKRLGTTLFELLSEALGLEPDHLIRLDCAMGHAILSHYYPACPEPELTMGTTKHSDPDFLTILLQDGTGGLQVLHQNQWVNVPPISGALVVNIGDLLQLISNDKFISVEHRVLASNVGPRVSVACFFTPHLYPLTRLYGPIKDLLSEDDPPVYRETTVKDFVKYCYSKGLDGNSALTYFKL</sequence>
<evidence type="ECO:0000313" key="1">
    <source>
        <dbReference type="EMBL" id="KAH7842596.1"/>
    </source>
</evidence>
<protein>
    <submittedName>
        <fullName evidence="1">Uncharacterized protein</fullName>
    </submittedName>
</protein>
<dbReference type="Proteomes" id="UP000828048">
    <property type="component" value="Chromosome 1"/>
</dbReference>
<comment type="caution">
    <text evidence="1">The sequence shown here is derived from an EMBL/GenBank/DDBJ whole genome shotgun (WGS) entry which is preliminary data.</text>
</comment>
<evidence type="ECO:0000313" key="2">
    <source>
        <dbReference type="Proteomes" id="UP000828048"/>
    </source>
</evidence>
<organism evidence="1 2">
    <name type="scientific">Vaccinium darrowii</name>
    <dbReference type="NCBI Taxonomy" id="229202"/>
    <lineage>
        <taxon>Eukaryota</taxon>
        <taxon>Viridiplantae</taxon>
        <taxon>Streptophyta</taxon>
        <taxon>Embryophyta</taxon>
        <taxon>Tracheophyta</taxon>
        <taxon>Spermatophyta</taxon>
        <taxon>Magnoliopsida</taxon>
        <taxon>eudicotyledons</taxon>
        <taxon>Gunneridae</taxon>
        <taxon>Pentapetalae</taxon>
        <taxon>asterids</taxon>
        <taxon>Ericales</taxon>
        <taxon>Ericaceae</taxon>
        <taxon>Vaccinioideae</taxon>
        <taxon>Vaccinieae</taxon>
        <taxon>Vaccinium</taxon>
    </lineage>
</organism>
<reference evidence="1 2" key="1">
    <citation type="journal article" date="2021" name="Hortic Res">
        <title>High-quality reference genome and annotation aids understanding of berry development for evergreen blueberry (Vaccinium darrowii).</title>
        <authorList>
            <person name="Yu J."/>
            <person name="Hulse-Kemp A.M."/>
            <person name="Babiker E."/>
            <person name="Staton M."/>
        </authorList>
    </citation>
    <scope>NUCLEOTIDE SEQUENCE [LARGE SCALE GENOMIC DNA]</scope>
    <source>
        <strain evidence="2">cv. NJ 8807/NJ 8810</strain>
        <tissue evidence="1">Young leaf</tissue>
    </source>
</reference>
<gene>
    <name evidence="1" type="ORF">Vadar_007085</name>
</gene>
<name>A0ACB7XNT0_9ERIC</name>
<dbReference type="EMBL" id="CM037151">
    <property type="protein sequence ID" value="KAH7842596.1"/>
    <property type="molecule type" value="Genomic_DNA"/>
</dbReference>
<proteinExistence type="predicted"/>
<keyword evidence="2" id="KW-1185">Reference proteome</keyword>